<dbReference type="EMBL" id="QZEY01000001">
    <property type="protein sequence ID" value="RJL35596.1"/>
    <property type="molecule type" value="Genomic_DNA"/>
</dbReference>
<evidence type="ECO:0000256" key="1">
    <source>
        <dbReference type="SAM" id="MobiDB-lite"/>
    </source>
</evidence>
<proteinExistence type="predicted"/>
<name>A0A3A4BBX1_9ACTN</name>
<evidence type="ECO:0000256" key="2">
    <source>
        <dbReference type="SAM" id="Phobius"/>
    </source>
</evidence>
<keyword evidence="4" id="KW-1185">Reference proteome</keyword>
<dbReference type="RefSeq" id="WP_119924570.1">
    <property type="nucleotide sequence ID" value="NZ_QZEY01000001.1"/>
</dbReference>
<keyword evidence="2" id="KW-1133">Transmembrane helix</keyword>
<comment type="caution">
    <text evidence="3">The sequence shown here is derived from an EMBL/GenBank/DDBJ whole genome shotgun (WGS) entry which is preliminary data.</text>
</comment>
<evidence type="ECO:0000313" key="3">
    <source>
        <dbReference type="EMBL" id="RJL35596.1"/>
    </source>
</evidence>
<feature type="transmembrane region" description="Helical" evidence="2">
    <location>
        <begin position="321"/>
        <end position="339"/>
    </location>
</feature>
<keyword evidence="2" id="KW-0812">Transmembrane</keyword>
<feature type="region of interest" description="Disordered" evidence="1">
    <location>
        <begin position="277"/>
        <end position="318"/>
    </location>
</feature>
<reference evidence="3 4" key="1">
    <citation type="submission" date="2018-09" db="EMBL/GenBank/DDBJ databases">
        <title>YIM 75507 draft genome.</title>
        <authorList>
            <person name="Tang S."/>
            <person name="Feng Y."/>
        </authorList>
    </citation>
    <scope>NUCLEOTIDE SEQUENCE [LARGE SCALE GENOMIC DNA]</scope>
    <source>
        <strain evidence="3 4">YIM 75507</strain>
    </source>
</reference>
<feature type="compositionally biased region" description="Pro residues" evidence="1">
    <location>
        <begin position="277"/>
        <end position="313"/>
    </location>
</feature>
<feature type="transmembrane region" description="Helical" evidence="2">
    <location>
        <begin position="123"/>
        <end position="142"/>
    </location>
</feature>
<feature type="transmembrane region" description="Helical" evidence="2">
    <location>
        <begin position="249"/>
        <end position="273"/>
    </location>
</feature>
<keyword evidence="2" id="KW-0472">Membrane</keyword>
<accession>A0A3A4BBX1</accession>
<organism evidence="3 4">
    <name type="scientific">Bailinhaonella thermotolerans</name>
    <dbReference type="NCBI Taxonomy" id="1070861"/>
    <lineage>
        <taxon>Bacteria</taxon>
        <taxon>Bacillati</taxon>
        <taxon>Actinomycetota</taxon>
        <taxon>Actinomycetes</taxon>
        <taxon>Streptosporangiales</taxon>
        <taxon>Streptosporangiaceae</taxon>
        <taxon>Bailinhaonella</taxon>
    </lineage>
</organism>
<evidence type="ECO:0000313" key="4">
    <source>
        <dbReference type="Proteomes" id="UP000265768"/>
    </source>
</evidence>
<protein>
    <submittedName>
        <fullName evidence="3">Uncharacterized protein</fullName>
    </submittedName>
</protein>
<gene>
    <name evidence="3" type="ORF">D5H75_02050</name>
</gene>
<feature type="transmembrane region" description="Helical" evidence="2">
    <location>
        <begin position="86"/>
        <end position="111"/>
    </location>
</feature>
<sequence>MGVVLAALLAVLGLKAVAIFNATRWLHLHGPAYRQAFGWESTGRAERERLVEEHGGAFFPFGLKDYRLRRYLRRSRRFSPLRILLLLWHALFFRLGWLMPLCAAALIATAVAPARLLLFPPPLTDAAGLTLSVLLLLVTLLIVVESVYGYALLGSYGFAFHLLNPRRLGPGRRLLRELQVFIGVVMTALLAGLGAFCFTSVRFDGFERLPGEVVTPLDVLNRILDSAYYTFMAFLGSGEADPRNIPGRLIVALLGLQGFAILVLVLGVLASAVPSPPLAGPPQPVEGPPPAAAGPPPPATGHPPPPAAGPPPARLSARGRTLAYATGAALLAGAAFRAARHLRRRRLPARRGSGTTRR</sequence>
<feature type="transmembrane region" description="Helical" evidence="2">
    <location>
        <begin position="178"/>
        <end position="199"/>
    </location>
</feature>
<dbReference type="AlphaFoldDB" id="A0A3A4BBX1"/>
<dbReference type="Proteomes" id="UP000265768">
    <property type="component" value="Unassembled WGS sequence"/>
</dbReference>